<evidence type="ECO:0000313" key="4">
    <source>
        <dbReference type="EMBL" id="UWZ85112.1"/>
    </source>
</evidence>
<evidence type="ECO:0000313" key="5">
    <source>
        <dbReference type="Proteomes" id="UP001059380"/>
    </source>
</evidence>
<keyword evidence="1 2" id="KW-0238">DNA-binding</keyword>
<name>A0A9J7BR05_9BACT</name>
<feature type="region of interest" description="Disordered" evidence="3">
    <location>
        <begin position="1"/>
        <end position="21"/>
    </location>
</feature>
<dbReference type="PROSITE" id="PS50935">
    <property type="entry name" value="SSB"/>
    <property type="match status" value="1"/>
</dbReference>
<dbReference type="Gene3D" id="2.40.50.140">
    <property type="entry name" value="Nucleic acid-binding proteins"/>
    <property type="match status" value="1"/>
</dbReference>
<evidence type="ECO:0000256" key="3">
    <source>
        <dbReference type="SAM" id="MobiDB-lite"/>
    </source>
</evidence>
<reference evidence="4" key="1">
    <citation type="submission" date="2021-04" db="EMBL/GenBank/DDBJ databases">
        <title>Phylogenetic analysis of Acidobacteriaceae.</title>
        <authorList>
            <person name="Qiu L."/>
            <person name="Zhang Q."/>
        </authorList>
    </citation>
    <scope>NUCLEOTIDE SEQUENCE</scope>
    <source>
        <strain evidence="4">DSM 25168</strain>
    </source>
</reference>
<dbReference type="Proteomes" id="UP001059380">
    <property type="component" value="Chromosome"/>
</dbReference>
<dbReference type="RefSeq" id="WP_260794626.1">
    <property type="nucleotide sequence ID" value="NZ_CP093313.1"/>
</dbReference>
<dbReference type="SUPFAM" id="SSF50249">
    <property type="entry name" value="Nucleic acid-binding proteins"/>
    <property type="match status" value="1"/>
</dbReference>
<protein>
    <submittedName>
        <fullName evidence="4">Single-stranded DNA-binding protein</fullName>
    </submittedName>
</protein>
<proteinExistence type="predicted"/>
<dbReference type="EMBL" id="CP093313">
    <property type="protein sequence ID" value="UWZ85112.1"/>
    <property type="molecule type" value="Genomic_DNA"/>
</dbReference>
<sequence>MGSAMSSNITHQAGNLTDKPTIDRVGNREFVRARLAQSWQYDTQGKTVTHRQFLPLVFFGRSVQAARHFEKGDNIHVTGQLIRREMPRKVDESEAGKSPSTVWEIHVTDAHRISSLTADDGAPIHQNDMRRAQSPYQPPTYLQESIHDWPL</sequence>
<dbReference type="GO" id="GO:0003697">
    <property type="term" value="F:single-stranded DNA binding"/>
    <property type="evidence" value="ECO:0007669"/>
    <property type="project" value="InterPro"/>
</dbReference>
<dbReference type="InterPro" id="IPR000424">
    <property type="entry name" value="Primosome_PriB/ssb"/>
</dbReference>
<gene>
    <name evidence="4" type="ORF">MOP44_04010</name>
</gene>
<evidence type="ECO:0000256" key="2">
    <source>
        <dbReference type="PROSITE-ProRule" id="PRU00252"/>
    </source>
</evidence>
<dbReference type="InterPro" id="IPR012340">
    <property type="entry name" value="NA-bd_OB-fold"/>
</dbReference>
<dbReference type="KEGG" id="orp:MOP44_04010"/>
<feature type="compositionally biased region" description="Polar residues" evidence="3">
    <location>
        <begin position="1"/>
        <end position="15"/>
    </location>
</feature>
<accession>A0A9J7BR05</accession>
<evidence type="ECO:0000256" key="1">
    <source>
        <dbReference type="ARBA" id="ARBA00023125"/>
    </source>
</evidence>
<feature type="region of interest" description="Disordered" evidence="3">
    <location>
        <begin position="118"/>
        <end position="139"/>
    </location>
</feature>
<keyword evidence="5" id="KW-1185">Reference proteome</keyword>
<organism evidence="4 5">
    <name type="scientific">Occallatibacter riparius</name>
    <dbReference type="NCBI Taxonomy" id="1002689"/>
    <lineage>
        <taxon>Bacteria</taxon>
        <taxon>Pseudomonadati</taxon>
        <taxon>Acidobacteriota</taxon>
        <taxon>Terriglobia</taxon>
        <taxon>Terriglobales</taxon>
        <taxon>Acidobacteriaceae</taxon>
        <taxon>Occallatibacter</taxon>
    </lineage>
</organism>
<dbReference type="AlphaFoldDB" id="A0A9J7BR05"/>